<dbReference type="Pfam" id="PF00072">
    <property type="entry name" value="Response_reg"/>
    <property type="match status" value="1"/>
</dbReference>
<dbReference type="GO" id="GO:0006355">
    <property type="term" value="P:regulation of DNA-templated transcription"/>
    <property type="evidence" value="ECO:0007669"/>
    <property type="project" value="InterPro"/>
</dbReference>
<dbReference type="InterPro" id="IPR000792">
    <property type="entry name" value="Tscrpt_reg_LuxR_C"/>
</dbReference>
<dbReference type="PROSITE" id="PS00622">
    <property type="entry name" value="HTH_LUXR_1"/>
    <property type="match status" value="1"/>
</dbReference>
<proteinExistence type="predicted"/>
<dbReference type="EMBL" id="JACIDH010000006">
    <property type="protein sequence ID" value="MBB3879467.1"/>
    <property type="molecule type" value="Genomic_DNA"/>
</dbReference>
<protein>
    <submittedName>
        <fullName evidence="7">Two-component system response regulator FixJ</fullName>
    </submittedName>
</protein>
<keyword evidence="2" id="KW-0238">DNA-binding</keyword>
<accession>A0A7W6A938</accession>
<dbReference type="SMART" id="SM00421">
    <property type="entry name" value="HTH_LUXR"/>
    <property type="match status" value="1"/>
</dbReference>
<dbReference type="InterPro" id="IPR016032">
    <property type="entry name" value="Sig_transdc_resp-reg_C-effctor"/>
</dbReference>
<evidence type="ECO:0000259" key="5">
    <source>
        <dbReference type="PROSITE" id="PS50043"/>
    </source>
</evidence>
<keyword evidence="1" id="KW-0805">Transcription regulation</keyword>
<dbReference type="Pfam" id="PF00196">
    <property type="entry name" value="GerE"/>
    <property type="match status" value="1"/>
</dbReference>
<dbReference type="GO" id="GO:0000160">
    <property type="term" value="P:phosphorelay signal transduction system"/>
    <property type="evidence" value="ECO:0007669"/>
    <property type="project" value="InterPro"/>
</dbReference>
<feature type="modified residue" description="4-aspartylphosphate" evidence="4">
    <location>
        <position position="65"/>
    </location>
</feature>
<evidence type="ECO:0000256" key="3">
    <source>
        <dbReference type="ARBA" id="ARBA00023163"/>
    </source>
</evidence>
<keyword evidence="8" id="KW-1185">Reference proteome</keyword>
<evidence type="ECO:0000256" key="4">
    <source>
        <dbReference type="PROSITE-ProRule" id="PRU00169"/>
    </source>
</evidence>
<sequence length="202" mass="21773">MTHPLPDPGPDLAGAVVHVVDDDPDLGAAIARMLARQGFVTRAFGDPVDLLGRYPAMPAHAVVSDVMMGDLDGFGFADRLRALDPHVAILFITAWPTTAHAVDAVRRHGGLDYLEKPIDEARLNASLREGIAWSRERRAAAARLAELSPRERQVFDLLVQGHGNKAVAGLLGLSPKTIEDHRAAVFAKTRTQSVAQLIALSR</sequence>
<keyword evidence="4" id="KW-0597">Phosphoprotein</keyword>
<dbReference type="Gene3D" id="3.40.50.2300">
    <property type="match status" value="1"/>
</dbReference>
<evidence type="ECO:0000256" key="1">
    <source>
        <dbReference type="ARBA" id="ARBA00023015"/>
    </source>
</evidence>
<dbReference type="InterPro" id="IPR011006">
    <property type="entry name" value="CheY-like_superfamily"/>
</dbReference>
<dbReference type="PRINTS" id="PR00038">
    <property type="entry name" value="HTHLUXR"/>
</dbReference>
<dbReference type="PANTHER" id="PTHR44688">
    <property type="entry name" value="DNA-BINDING TRANSCRIPTIONAL ACTIVATOR DEVR_DOSR"/>
    <property type="match status" value="1"/>
</dbReference>
<evidence type="ECO:0000256" key="2">
    <source>
        <dbReference type="ARBA" id="ARBA00023125"/>
    </source>
</evidence>
<dbReference type="RefSeq" id="WP_183951633.1">
    <property type="nucleotide sequence ID" value="NZ_JACIDH010000006.1"/>
</dbReference>
<dbReference type="PROSITE" id="PS50110">
    <property type="entry name" value="RESPONSE_REGULATORY"/>
    <property type="match status" value="1"/>
</dbReference>
<name>A0A7W6A938_9SPHN</name>
<dbReference type="AlphaFoldDB" id="A0A7W6A938"/>
<organism evidence="7 8">
    <name type="scientific">Sphingomonas pseudosanguinis</name>
    <dbReference type="NCBI Taxonomy" id="413712"/>
    <lineage>
        <taxon>Bacteria</taxon>
        <taxon>Pseudomonadati</taxon>
        <taxon>Pseudomonadota</taxon>
        <taxon>Alphaproteobacteria</taxon>
        <taxon>Sphingomonadales</taxon>
        <taxon>Sphingomonadaceae</taxon>
        <taxon>Sphingomonas</taxon>
    </lineage>
</organism>
<dbReference type="PANTHER" id="PTHR44688:SF16">
    <property type="entry name" value="DNA-BINDING TRANSCRIPTIONAL ACTIVATOR DEVR_DOSR"/>
    <property type="match status" value="1"/>
</dbReference>
<evidence type="ECO:0000259" key="6">
    <source>
        <dbReference type="PROSITE" id="PS50110"/>
    </source>
</evidence>
<dbReference type="CDD" id="cd00156">
    <property type="entry name" value="REC"/>
    <property type="match status" value="1"/>
</dbReference>
<comment type="caution">
    <text evidence="7">The sequence shown here is derived from an EMBL/GenBank/DDBJ whole genome shotgun (WGS) entry which is preliminary data.</text>
</comment>
<reference evidence="7 8" key="1">
    <citation type="submission" date="2020-08" db="EMBL/GenBank/DDBJ databases">
        <title>Genomic Encyclopedia of Type Strains, Phase IV (KMG-IV): sequencing the most valuable type-strain genomes for metagenomic binning, comparative biology and taxonomic classification.</title>
        <authorList>
            <person name="Goeker M."/>
        </authorList>
    </citation>
    <scope>NUCLEOTIDE SEQUENCE [LARGE SCALE GENOMIC DNA]</scope>
    <source>
        <strain evidence="7 8">DSM 19512</strain>
    </source>
</reference>
<dbReference type="InterPro" id="IPR036388">
    <property type="entry name" value="WH-like_DNA-bd_sf"/>
</dbReference>
<evidence type="ECO:0000313" key="7">
    <source>
        <dbReference type="EMBL" id="MBB3879467.1"/>
    </source>
</evidence>
<feature type="domain" description="Response regulatory" evidence="6">
    <location>
        <begin position="16"/>
        <end position="131"/>
    </location>
</feature>
<evidence type="ECO:0000313" key="8">
    <source>
        <dbReference type="Proteomes" id="UP000538670"/>
    </source>
</evidence>
<dbReference type="CDD" id="cd06170">
    <property type="entry name" value="LuxR_C_like"/>
    <property type="match status" value="1"/>
</dbReference>
<dbReference type="SUPFAM" id="SSF46894">
    <property type="entry name" value="C-terminal effector domain of the bipartite response regulators"/>
    <property type="match status" value="1"/>
</dbReference>
<dbReference type="InterPro" id="IPR001789">
    <property type="entry name" value="Sig_transdc_resp-reg_receiver"/>
</dbReference>
<keyword evidence="3" id="KW-0804">Transcription</keyword>
<dbReference type="Gene3D" id="1.10.10.10">
    <property type="entry name" value="Winged helix-like DNA-binding domain superfamily/Winged helix DNA-binding domain"/>
    <property type="match status" value="1"/>
</dbReference>
<dbReference type="SUPFAM" id="SSF52172">
    <property type="entry name" value="CheY-like"/>
    <property type="match status" value="1"/>
</dbReference>
<dbReference type="SMART" id="SM00448">
    <property type="entry name" value="REC"/>
    <property type="match status" value="1"/>
</dbReference>
<dbReference type="PROSITE" id="PS50043">
    <property type="entry name" value="HTH_LUXR_2"/>
    <property type="match status" value="1"/>
</dbReference>
<gene>
    <name evidence="7" type="ORF">GGR48_001894</name>
</gene>
<feature type="domain" description="HTH luxR-type" evidence="5">
    <location>
        <begin position="140"/>
        <end position="202"/>
    </location>
</feature>
<dbReference type="Proteomes" id="UP000538670">
    <property type="component" value="Unassembled WGS sequence"/>
</dbReference>
<dbReference type="GO" id="GO:0003677">
    <property type="term" value="F:DNA binding"/>
    <property type="evidence" value="ECO:0007669"/>
    <property type="project" value="UniProtKB-KW"/>
</dbReference>